<keyword evidence="2" id="KW-1185">Reference proteome</keyword>
<dbReference type="EMBL" id="REGN01007452">
    <property type="protein sequence ID" value="RNA06263.1"/>
    <property type="molecule type" value="Genomic_DNA"/>
</dbReference>
<gene>
    <name evidence="1" type="ORF">BpHYR1_004373</name>
</gene>
<sequence length="154" mass="18372">MVCQILWARKFNLYFSLYFKTLDSLLHFEIINKIDDFNLSEESSEFVKELFDIKILQSVNELLEPIIQRKINSLELQMFEIETVSLYEILTNNLMSSNKIRVPKELNYLKEEDFFVIFFIVILIGSFKKEFLRKARCIPIESYRILGISLLQIN</sequence>
<accession>A0A3M7Q4P4</accession>
<protein>
    <submittedName>
        <fullName evidence="1">Uncharacterized protein</fullName>
    </submittedName>
</protein>
<reference evidence="1 2" key="1">
    <citation type="journal article" date="2018" name="Sci. Rep.">
        <title>Genomic signatures of local adaptation to the degree of environmental predictability in rotifers.</title>
        <authorList>
            <person name="Franch-Gras L."/>
            <person name="Hahn C."/>
            <person name="Garcia-Roger E.M."/>
            <person name="Carmona M.J."/>
            <person name="Serra M."/>
            <person name="Gomez A."/>
        </authorList>
    </citation>
    <scope>NUCLEOTIDE SEQUENCE [LARGE SCALE GENOMIC DNA]</scope>
    <source>
        <strain evidence="1">HYR1</strain>
    </source>
</reference>
<comment type="caution">
    <text evidence="1">The sequence shown here is derived from an EMBL/GenBank/DDBJ whole genome shotgun (WGS) entry which is preliminary data.</text>
</comment>
<name>A0A3M7Q4P4_BRAPC</name>
<dbReference type="Proteomes" id="UP000276133">
    <property type="component" value="Unassembled WGS sequence"/>
</dbReference>
<organism evidence="1 2">
    <name type="scientific">Brachionus plicatilis</name>
    <name type="common">Marine rotifer</name>
    <name type="synonym">Brachionus muelleri</name>
    <dbReference type="NCBI Taxonomy" id="10195"/>
    <lineage>
        <taxon>Eukaryota</taxon>
        <taxon>Metazoa</taxon>
        <taxon>Spiralia</taxon>
        <taxon>Gnathifera</taxon>
        <taxon>Rotifera</taxon>
        <taxon>Eurotatoria</taxon>
        <taxon>Monogononta</taxon>
        <taxon>Pseudotrocha</taxon>
        <taxon>Ploima</taxon>
        <taxon>Brachionidae</taxon>
        <taxon>Brachionus</taxon>
    </lineage>
</organism>
<evidence type="ECO:0000313" key="2">
    <source>
        <dbReference type="Proteomes" id="UP000276133"/>
    </source>
</evidence>
<evidence type="ECO:0000313" key="1">
    <source>
        <dbReference type="EMBL" id="RNA06263.1"/>
    </source>
</evidence>
<dbReference type="AlphaFoldDB" id="A0A3M7Q4P4"/>
<proteinExistence type="predicted"/>